<feature type="compositionally biased region" description="Low complexity" evidence="1">
    <location>
        <begin position="144"/>
        <end position="158"/>
    </location>
</feature>
<name>A0A6G1GKH3_9PEZI</name>
<reference evidence="2" key="1">
    <citation type="journal article" date="2020" name="Stud. Mycol.">
        <title>101 Dothideomycetes genomes: a test case for predicting lifestyles and emergence of pathogens.</title>
        <authorList>
            <person name="Haridas S."/>
            <person name="Albert R."/>
            <person name="Binder M."/>
            <person name="Bloem J."/>
            <person name="Labutti K."/>
            <person name="Salamov A."/>
            <person name="Andreopoulos B."/>
            <person name="Baker S."/>
            <person name="Barry K."/>
            <person name="Bills G."/>
            <person name="Bluhm B."/>
            <person name="Cannon C."/>
            <person name="Castanera R."/>
            <person name="Culley D."/>
            <person name="Daum C."/>
            <person name="Ezra D."/>
            <person name="Gonzalez J."/>
            <person name="Henrissat B."/>
            <person name="Kuo A."/>
            <person name="Liang C."/>
            <person name="Lipzen A."/>
            <person name="Lutzoni F."/>
            <person name="Magnuson J."/>
            <person name="Mondo S."/>
            <person name="Nolan M."/>
            <person name="Ohm R."/>
            <person name="Pangilinan J."/>
            <person name="Park H.-J."/>
            <person name="Ramirez L."/>
            <person name="Alfaro M."/>
            <person name="Sun H."/>
            <person name="Tritt A."/>
            <person name="Yoshinaga Y."/>
            <person name="Zwiers L.-H."/>
            <person name="Turgeon B."/>
            <person name="Goodwin S."/>
            <person name="Spatafora J."/>
            <person name="Crous P."/>
            <person name="Grigoriev I."/>
        </authorList>
    </citation>
    <scope>NUCLEOTIDE SEQUENCE</scope>
    <source>
        <strain evidence="2">CBS 113979</strain>
    </source>
</reference>
<gene>
    <name evidence="2" type="ORF">K402DRAFT_408434</name>
</gene>
<evidence type="ECO:0000313" key="3">
    <source>
        <dbReference type="Proteomes" id="UP000800041"/>
    </source>
</evidence>
<dbReference type="EMBL" id="ML977199">
    <property type="protein sequence ID" value="KAF1981446.1"/>
    <property type="molecule type" value="Genomic_DNA"/>
</dbReference>
<evidence type="ECO:0000313" key="2">
    <source>
        <dbReference type="EMBL" id="KAF1981446.1"/>
    </source>
</evidence>
<keyword evidence="3" id="KW-1185">Reference proteome</keyword>
<protein>
    <submittedName>
        <fullName evidence="2">Uncharacterized protein</fullName>
    </submittedName>
</protein>
<feature type="region of interest" description="Disordered" evidence="1">
    <location>
        <begin position="141"/>
        <end position="167"/>
    </location>
</feature>
<proteinExistence type="predicted"/>
<evidence type="ECO:0000256" key="1">
    <source>
        <dbReference type="SAM" id="MobiDB-lite"/>
    </source>
</evidence>
<sequence length="174" mass="18688">MSCRRIGVAFGGQLTTRLPPERPPPESAALTALFAIERARLRTTASRPDESTCTFQDLPHNMAIRRRGPRPAFCTTGLTRGAWSCKQSKMPLRVFDGRPNAWVQSRFRVETLTTTIAVPPCDGSAKDPRLLVGPLLRRRAGFDPTSSGSSSSGSSPSTLNLAPEPATSGIALAL</sequence>
<dbReference type="AlphaFoldDB" id="A0A6G1GKH3"/>
<accession>A0A6G1GKH3</accession>
<dbReference type="Proteomes" id="UP000800041">
    <property type="component" value="Unassembled WGS sequence"/>
</dbReference>
<organism evidence="2 3">
    <name type="scientific">Aulographum hederae CBS 113979</name>
    <dbReference type="NCBI Taxonomy" id="1176131"/>
    <lineage>
        <taxon>Eukaryota</taxon>
        <taxon>Fungi</taxon>
        <taxon>Dikarya</taxon>
        <taxon>Ascomycota</taxon>
        <taxon>Pezizomycotina</taxon>
        <taxon>Dothideomycetes</taxon>
        <taxon>Pleosporomycetidae</taxon>
        <taxon>Aulographales</taxon>
        <taxon>Aulographaceae</taxon>
    </lineage>
</organism>